<protein>
    <recommendedName>
        <fullName evidence="4">Auto-transporter adhesin head GIN domain-containing protein</fullName>
    </recommendedName>
</protein>
<reference evidence="2 3" key="1">
    <citation type="submission" date="2018-06" db="EMBL/GenBank/DDBJ databases">
        <title>Genomic Encyclopedia of Archaeal and Bacterial Type Strains, Phase II (KMG-II): from individual species to whole genera.</title>
        <authorList>
            <person name="Goeker M."/>
        </authorList>
    </citation>
    <scope>NUCLEOTIDE SEQUENCE [LARGE SCALE GENOMIC DNA]</scope>
    <source>
        <strain evidence="2 3">DSM 19830</strain>
    </source>
</reference>
<organism evidence="2 3">
    <name type="scientific">Algoriphagus chordae</name>
    <dbReference type="NCBI Taxonomy" id="237019"/>
    <lineage>
        <taxon>Bacteria</taxon>
        <taxon>Pseudomonadati</taxon>
        <taxon>Bacteroidota</taxon>
        <taxon>Cytophagia</taxon>
        <taxon>Cytophagales</taxon>
        <taxon>Cyclobacteriaceae</taxon>
        <taxon>Algoriphagus</taxon>
    </lineage>
</organism>
<sequence length="277" mass="29486">MKNTFNPSVLFLLVIGSMIFFSCDSMDDAPPVPNLSVIEDDTQVNIAFEDLDNLTLSVLSNAGLSARTSVDLPGGNLCDGALISIDEAEKMIRVDFGDGCTSTGGVTRKGIVMLQYTGNLLLTGAMITTTFDGYEVNGMKVEGARVLTNKGVDISSNTINLEVQIQNGKITWSDDTFVTITSDQLRVIKLGTQGEYEASITGTAEGTSRIGTEYTTSVSEALHYTKSCLESGVTVPTSGILKFLYGGIELTVDYGDGACDKMATINYPTGSKEVTLD</sequence>
<gene>
    <name evidence="2" type="ORF">LV85_02994</name>
</gene>
<dbReference type="AlphaFoldDB" id="A0A2W7QPL2"/>
<dbReference type="Proteomes" id="UP000248882">
    <property type="component" value="Unassembled WGS sequence"/>
</dbReference>
<dbReference type="EMBL" id="QKZT01000013">
    <property type="protein sequence ID" value="PZX49931.1"/>
    <property type="molecule type" value="Genomic_DNA"/>
</dbReference>
<dbReference type="PROSITE" id="PS51257">
    <property type="entry name" value="PROKAR_LIPOPROTEIN"/>
    <property type="match status" value="1"/>
</dbReference>
<comment type="caution">
    <text evidence="2">The sequence shown here is derived from an EMBL/GenBank/DDBJ whole genome shotgun (WGS) entry which is preliminary data.</text>
</comment>
<evidence type="ECO:0008006" key="4">
    <source>
        <dbReference type="Google" id="ProtNLM"/>
    </source>
</evidence>
<accession>A0A2W7QPL2</accession>
<keyword evidence="1" id="KW-0732">Signal</keyword>
<keyword evidence="3" id="KW-1185">Reference proteome</keyword>
<feature type="signal peptide" evidence="1">
    <location>
        <begin position="1"/>
        <end position="22"/>
    </location>
</feature>
<proteinExistence type="predicted"/>
<evidence type="ECO:0000313" key="3">
    <source>
        <dbReference type="Proteomes" id="UP000248882"/>
    </source>
</evidence>
<name>A0A2W7QPL2_9BACT</name>
<dbReference type="OrthoDB" id="1114031at2"/>
<evidence type="ECO:0000256" key="1">
    <source>
        <dbReference type="SAM" id="SignalP"/>
    </source>
</evidence>
<evidence type="ECO:0000313" key="2">
    <source>
        <dbReference type="EMBL" id="PZX49931.1"/>
    </source>
</evidence>
<feature type="chain" id="PRO_5016044429" description="Auto-transporter adhesin head GIN domain-containing protein" evidence="1">
    <location>
        <begin position="23"/>
        <end position="277"/>
    </location>
</feature>
<dbReference type="RefSeq" id="WP_146260483.1">
    <property type="nucleotide sequence ID" value="NZ_QKZT01000013.1"/>
</dbReference>